<organism evidence="1 2">
    <name type="scientific">Blautia wexlerae</name>
    <dbReference type="NCBI Taxonomy" id="418240"/>
    <lineage>
        <taxon>Bacteria</taxon>
        <taxon>Bacillati</taxon>
        <taxon>Bacillota</taxon>
        <taxon>Clostridia</taxon>
        <taxon>Lachnospirales</taxon>
        <taxon>Lachnospiraceae</taxon>
        <taxon>Blautia</taxon>
    </lineage>
</organism>
<dbReference type="AlphaFoldDB" id="A0A174TPY3"/>
<protein>
    <submittedName>
        <fullName evidence="1">Uncharacterized protein</fullName>
    </submittedName>
</protein>
<reference evidence="1 2" key="1">
    <citation type="submission" date="2015-09" db="EMBL/GenBank/DDBJ databases">
        <authorList>
            <consortium name="Pathogen Informatics"/>
        </authorList>
    </citation>
    <scope>NUCLEOTIDE SEQUENCE [LARGE SCALE GENOMIC DNA]</scope>
    <source>
        <strain evidence="1 2">2789STDY5834911</strain>
    </source>
</reference>
<proteinExistence type="predicted"/>
<evidence type="ECO:0000313" key="1">
    <source>
        <dbReference type="EMBL" id="CUQ10077.1"/>
    </source>
</evidence>
<gene>
    <name evidence="1" type="ORF">ERS852523_03962</name>
</gene>
<dbReference type="Proteomes" id="UP000095712">
    <property type="component" value="Unassembled WGS sequence"/>
</dbReference>
<evidence type="ECO:0000313" key="2">
    <source>
        <dbReference type="Proteomes" id="UP000095712"/>
    </source>
</evidence>
<dbReference type="EMBL" id="CZAW01000072">
    <property type="protein sequence ID" value="CUQ10077.1"/>
    <property type="molecule type" value="Genomic_DNA"/>
</dbReference>
<name>A0A174TPY3_9FIRM</name>
<sequence length="47" mass="5534">MNDENVKENEQKEIEVELYEYCASTKKRCLNDCIEPWRGTPVLSDVN</sequence>
<accession>A0A174TPY3</accession>
<dbReference type="RefSeq" id="WP_172678366.1">
    <property type="nucleotide sequence ID" value="NZ_CZAW01000072.1"/>
</dbReference>